<dbReference type="SUPFAM" id="SSF54999">
    <property type="entry name" value="Ribosomal protein S10"/>
    <property type="match status" value="1"/>
</dbReference>
<dbReference type="GO" id="GO:0003735">
    <property type="term" value="F:structural constituent of ribosome"/>
    <property type="evidence" value="ECO:0007669"/>
    <property type="project" value="InterPro"/>
</dbReference>
<evidence type="ECO:0000256" key="2">
    <source>
        <dbReference type="ARBA" id="ARBA00022980"/>
    </source>
</evidence>
<evidence type="ECO:0000313" key="6">
    <source>
        <dbReference type="Proteomes" id="UP001372338"/>
    </source>
</evidence>
<dbReference type="InterPro" id="IPR027486">
    <property type="entry name" value="Ribosomal_uS10_dom"/>
</dbReference>
<comment type="caution">
    <text evidence="5">The sequence shown here is derived from an EMBL/GenBank/DDBJ whole genome shotgun (WGS) entry which is preliminary data.</text>
</comment>
<keyword evidence="3" id="KW-0687">Ribonucleoprotein</keyword>
<accession>A0AAN9DUM2</accession>
<evidence type="ECO:0000313" key="5">
    <source>
        <dbReference type="EMBL" id="KAK7236590.1"/>
    </source>
</evidence>
<name>A0AAN9DUM2_CROPI</name>
<dbReference type="PRINTS" id="PR00971">
    <property type="entry name" value="RIBOSOMALS10"/>
</dbReference>
<dbReference type="Gene3D" id="3.30.70.600">
    <property type="entry name" value="Ribosomal protein S10 domain"/>
    <property type="match status" value="1"/>
</dbReference>
<dbReference type="InterPro" id="IPR001848">
    <property type="entry name" value="Ribosomal_uS10"/>
</dbReference>
<reference evidence="5 6" key="1">
    <citation type="submission" date="2024-01" db="EMBL/GenBank/DDBJ databases">
        <title>The genomes of 5 underutilized Papilionoideae crops provide insights into root nodulation and disease resistanc.</title>
        <authorList>
            <person name="Yuan L."/>
        </authorList>
    </citation>
    <scope>NUCLEOTIDE SEQUENCE [LARGE SCALE GENOMIC DNA]</scope>
    <source>
        <strain evidence="5">ZHUSHIDOU_FW_LH</strain>
        <tissue evidence="5">Leaf</tissue>
    </source>
</reference>
<dbReference type="InterPro" id="IPR036838">
    <property type="entry name" value="Ribosomal_uS10_dom_sf"/>
</dbReference>
<dbReference type="Pfam" id="PF00338">
    <property type="entry name" value="Ribosomal_S10"/>
    <property type="match status" value="1"/>
</dbReference>
<dbReference type="AlphaFoldDB" id="A0AAN9DUM2"/>
<dbReference type="PANTHER" id="PTHR11700">
    <property type="entry name" value="30S RIBOSOMAL PROTEIN S10 FAMILY MEMBER"/>
    <property type="match status" value="1"/>
</dbReference>
<evidence type="ECO:0000256" key="3">
    <source>
        <dbReference type="ARBA" id="ARBA00023274"/>
    </source>
</evidence>
<protein>
    <recommendedName>
        <fullName evidence="4">Small ribosomal subunit protein uS10 domain-containing protein</fullName>
    </recommendedName>
</protein>
<dbReference type="GO" id="GO:0006412">
    <property type="term" value="P:translation"/>
    <property type="evidence" value="ECO:0007669"/>
    <property type="project" value="InterPro"/>
</dbReference>
<evidence type="ECO:0000259" key="4">
    <source>
        <dbReference type="SMART" id="SM01403"/>
    </source>
</evidence>
<dbReference type="GO" id="GO:1990904">
    <property type="term" value="C:ribonucleoprotein complex"/>
    <property type="evidence" value="ECO:0007669"/>
    <property type="project" value="UniProtKB-KW"/>
</dbReference>
<feature type="domain" description="Small ribosomal subunit protein uS10" evidence="4">
    <location>
        <begin position="26"/>
        <end position="108"/>
    </location>
</feature>
<proteinExistence type="inferred from homology"/>
<dbReference type="SMART" id="SM01403">
    <property type="entry name" value="Ribosomal_S10"/>
    <property type="match status" value="1"/>
</dbReference>
<dbReference type="GO" id="GO:0005840">
    <property type="term" value="C:ribosome"/>
    <property type="evidence" value="ECO:0007669"/>
    <property type="project" value="UniProtKB-KW"/>
</dbReference>
<dbReference type="EMBL" id="JAYWIO010000036">
    <property type="protein sequence ID" value="KAK7236590.1"/>
    <property type="molecule type" value="Genomic_DNA"/>
</dbReference>
<evidence type="ECO:0000256" key="1">
    <source>
        <dbReference type="ARBA" id="ARBA00007102"/>
    </source>
</evidence>
<keyword evidence="2" id="KW-0689">Ribosomal protein</keyword>
<sequence>MLLINRTGRGVSQKERPPKVTTTKIRIVIRSFDNPFFENHFGGLPPYTRKIGLPESRVLYTVLRSPHIDKKSREQFEMEIKKKVLVIKTETHELRKKFFRLKRQDDPKSEGSPSGRRSAVRDAYLIIIIRGKGQPILLIIRKGVASTGVLHPVGVRDESPFAVGLPEMVPTVHEANNR</sequence>
<organism evidence="5 6">
    <name type="scientific">Crotalaria pallida</name>
    <name type="common">Smooth rattlebox</name>
    <name type="synonym">Crotalaria striata</name>
    <dbReference type="NCBI Taxonomy" id="3830"/>
    <lineage>
        <taxon>Eukaryota</taxon>
        <taxon>Viridiplantae</taxon>
        <taxon>Streptophyta</taxon>
        <taxon>Embryophyta</taxon>
        <taxon>Tracheophyta</taxon>
        <taxon>Spermatophyta</taxon>
        <taxon>Magnoliopsida</taxon>
        <taxon>eudicotyledons</taxon>
        <taxon>Gunneridae</taxon>
        <taxon>Pentapetalae</taxon>
        <taxon>rosids</taxon>
        <taxon>fabids</taxon>
        <taxon>Fabales</taxon>
        <taxon>Fabaceae</taxon>
        <taxon>Papilionoideae</taxon>
        <taxon>50 kb inversion clade</taxon>
        <taxon>genistoids sensu lato</taxon>
        <taxon>core genistoids</taxon>
        <taxon>Crotalarieae</taxon>
        <taxon>Crotalaria</taxon>
    </lineage>
</organism>
<dbReference type="Proteomes" id="UP001372338">
    <property type="component" value="Unassembled WGS sequence"/>
</dbReference>
<gene>
    <name evidence="5" type="ORF">RIF29_45462</name>
</gene>
<comment type="similarity">
    <text evidence="1">Belongs to the universal ribosomal protein uS10 family.</text>
</comment>
<keyword evidence="6" id="KW-1185">Reference proteome</keyword>